<organism evidence="2 3">
    <name type="scientific">Malus baccata</name>
    <name type="common">Siberian crab apple</name>
    <name type="synonym">Pyrus baccata</name>
    <dbReference type="NCBI Taxonomy" id="106549"/>
    <lineage>
        <taxon>Eukaryota</taxon>
        <taxon>Viridiplantae</taxon>
        <taxon>Streptophyta</taxon>
        <taxon>Embryophyta</taxon>
        <taxon>Tracheophyta</taxon>
        <taxon>Spermatophyta</taxon>
        <taxon>Magnoliopsida</taxon>
        <taxon>eudicotyledons</taxon>
        <taxon>Gunneridae</taxon>
        <taxon>Pentapetalae</taxon>
        <taxon>rosids</taxon>
        <taxon>fabids</taxon>
        <taxon>Rosales</taxon>
        <taxon>Rosaceae</taxon>
        <taxon>Amygdaloideae</taxon>
        <taxon>Maleae</taxon>
        <taxon>Malus</taxon>
    </lineage>
</organism>
<evidence type="ECO:0000313" key="3">
    <source>
        <dbReference type="Proteomes" id="UP000315295"/>
    </source>
</evidence>
<keyword evidence="3" id="KW-1185">Reference proteome</keyword>
<proteinExistence type="predicted"/>
<accession>A0A540K842</accession>
<comment type="caution">
    <text evidence="2">The sequence shown here is derived from an EMBL/GenBank/DDBJ whole genome shotgun (WGS) entry which is preliminary data.</text>
</comment>
<feature type="compositionally biased region" description="Low complexity" evidence="1">
    <location>
        <begin position="67"/>
        <end position="76"/>
    </location>
</feature>
<reference evidence="2 3" key="1">
    <citation type="journal article" date="2019" name="G3 (Bethesda)">
        <title>Sequencing of a Wild Apple (Malus baccata) Genome Unravels the Differences Between Cultivated and Wild Apple Species Regarding Disease Resistance and Cold Tolerance.</title>
        <authorList>
            <person name="Chen X."/>
        </authorList>
    </citation>
    <scope>NUCLEOTIDE SEQUENCE [LARGE SCALE GENOMIC DNA]</scope>
    <source>
        <strain evidence="3">cv. Shandingzi</strain>
        <tissue evidence="2">Leaves</tissue>
    </source>
</reference>
<dbReference type="AlphaFoldDB" id="A0A540K842"/>
<feature type="region of interest" description="Disordered" evidence="1">
    <location>
        <begin position="52"/>
        <end position="84"/>
    </location>
</feature>
<dbReference type="Proteomes" id="UP000315295">
    <property type="component" value="Unassembled WGS sequence"/>
</dbReference>
<dbReference type="EMBL" id="VIEB01001826">
    <property type="protein sequence ID" value="TQD70383.1"/>
    <property type="molecule type" value="Genomic_DNA"/>
</dbReference>
<name>A0A540K842_MALBA</name>
<gene>
    <name evidence="2" type="ORF">C1H46_044082</name>
</gene>
<sequence length="84" mass="8764">MYFKKKGKRNNICMSVTPQASLHFTGPSPFLLGPQHDPAARALLLPRSGLPTPKSTCGSAKKKNPHTAAAATAATAEPACFAST</sequence>
<protein>
    <submittedName>
        <fullName evidence="2">Uncharacterized protein</fullName>
    </submittedName>
</protein>
<evidence type="ECO:0000313" key="2">
    <source>
        <dbReference type="EMBL" id="TQD70383.1"/>
    </source>
</evidence>
<evidence type="ECO:0000256" key="1">
    <source>
        <dbReference type="SAM" id="MobiDB-lite"/>
    </source>
</evidence>